<name>A0AA38G1U4_TAXCH</name>
<reference evidence="1 2" key="1">
    <citation type="journal article" date="2021" name="Nat. Plants">
        <title>The Taxus genome provides insights into paclitaxel biosynthesis.</title>
        <authorList>
            <person name="Xiong X."/>
            <person name="Gou J."/>
            <person name="Liao Q."/>
            <person name="Li Y."/>
            <person name="Zhou Q."/>
            <person name="Bi G."/>
            <person name="Li C."/>
            <person name="Du R."/>
            <person name="Wang X."/>
            <person name="Sun T."/>
            <person name="Guo L."/>
            <person name="Liang H."/>
            <person name="Lu P."/>
            <person name="Wu Y."/>
            <person name="Zhang Z."/>
            <person name="Ro D.K."/>
            <person name="Shang Y."/>
            <person name="Huang S."/>
            <person name="Yan J."/>
        </authorList>
    </citation>
    <scope>NUCLEOTIDE SEQUENCE [LARGE SCALE GENOMIC DNA]</scope>
    <source>
        <strain evidence="1">Ta-2019</strain>
    </source>
</reference>
<protein>
    <submittedName>
        <fullName evidence="1">Uncharacterized protein</fullName>
    </submittedName>
</protein>
<keyword evidence="2" id="KW-1185">Reference proteome</keyword>
<comment type="caution">
    <text evidence="1">The sequence shown here is derived from an EMBL/GenBank/DDBJ whole genome shotgun (WGS) entry which is preliminary data.</text>
</comment>
<organism evidence="1 2">
    <name type="scientific">Taxus chinensis</name>
    <name type="common">Chinese yew</name>
    <name type="synonym">Taxus wallichiana var. chinensis</name>
    <dbReference type="NCBI Taxonomy" id="29808"/>
    <lineage>
        <taxon>Eukaryota</taxon>
        <taxon>Viridiplantae</taxon>
        <taxon>Streptophyta</taxon>
        <taxon>Embryophyta</taxon>
        <taxon>Tracheophyta</taxon>
        <taxon>Spermatophyta</taxon>
        <taxon>Pinopsida</taxon>
        <taxon>Pinidae</taxon>
        <taxon>Conifers II</taxon>
        <taxon>Cupressales</taxon>
        <taxon>Taxaceae</taxon>
        <taxon>Taxus</taxon>
    </lineage>
</organism>
<gene>
    <name evidence="1" type="ORF">KI387_044573</name>
</gene>
<dbReference type="Proteomes" id="UP000824469">
    <property type="component" value="Unassembled WGS sequence"/>
</dbReference>
<evidence type="ECO:0000313" key="1">
    <source>
        <dbReference type="EMBL" id="KAH9313454.1"/>
    </source>
</evidence>
<proteinExistence type="predicted"/>
<accession>A0AA38G1U4</accession>
<feature type="non-terminal residue" evidence="1">
    <location>
        <position position="1"/>
    </location>
</feature>
<feature type="non-terminal residue" evidence="1">
    <location>
        <position position="51"/>
    </location>
</feature>
<dbReference type="EMBL" id="JAHRHJ020000006">
    <property type="protein sequence ID" value="KAH9313454.1"/>
    <property type="molecule type" value="Genomic_DNA"/>
</dbReference>
<evidence type="ECO:0000313" key="2">
    <source>
        <dbReference type="Proteomes" id="UP000824469"/>
    </source>
</evidence>
<sequence length="51" mass="5858">HAFIPLSALCIRRLLLPALNHECLLALHQMLQQMNCYNVFWTVDSPKSCCT</sequence>
<dbReference type="AlphaFoldDB" id="A0AA38G1U4"/>